<dbReference type="EMBL" id="JBEDNQ010000001">
    <property type="protein sequence ID" value="MEQ3549273.1"/>
    <property type="molecule type" value="Genomic_DNA"/>
</dbReference>
<dbReference type="InterPro" id="IPR034660">
    <property type="entry name" value="DinB/YfiT-like"/>
</dbReference>
<dbReference type="Pfam" id="PF12867">
    <property type="entry name" value="DinB_2"/>
    <property type="match status" value="1"/>
</dbReference>
<name>A0ABV1K7G0_9PSEU</name>
<dbReference type="RefSeq" id="WP_349296358.1">
    <property type="nucleotide sequence ID" value="NZ_JBEDNQ010000001.1"/>
</dbReference>
<evidence type="ECO:0000313" key="2">
    <source>
        <dbReference type="EMBL" id="MEQ3549273.1"/>
    </source>
</evidence>
<sequence>MTASTDLDWNRQLREQLTWHWEALLRPRLEGLTDDEYLWEPAPGAWSVRRRGESVTPPGWGDGDRVIDFAFPEPSPPPVTTIAWRLAHVIIGVFGMRVHAHFGGPAMDYGTFPYAGTADGALAQLDEGYRRWVDGVAALGTDGLARPCGPAEGPYAEQPLAMLVLHIHREVIHHGAEIALLRDLYRARVQSPV</sequence>
<evidence type="ECO:0000259" key="1">
    <source>
        <dbReference type="Pfam" id="PF12867"/>
    </source>
</evidence>
<protein>
    <submittedName>
        <fullName evidence="2">DinB family protein</fullName>
    </submittedName>
</protein>
<dbReference type="InterPro" id="IPR024775">
    <property type="entry name" value="DinB-like"/>
</dbReference>
<gene>
    <name evidence="2" type="ORF">WIS52_02215</name>
</gene>
<organism evidence="2 3">
    <name type="scientific">Pseudonocardia nematodicida</name>
    <dbReference type="NCBI Taxonomy" id="1206997"/>
    <lineage>
        <taxon>Bacteria</taxon>
        <taxon>Bacillati</taxon>
        <taxon>Actinomycetota</taxon>
        <taxon>Actinomycetes</taxon>
        <taxon>Pseudonocardiales</taxon>
        <taxon>Pseudonocardiaceae</taxon>
        <taxon>Pseudonocardia</taxon>
    </lineage>
</organism>
<dbReference type="SUPFAM" id="SSF109854">
    <property type="entry name" value="DinB/YfiT-like putative metalloenzymes"/>
    <property type="match status" value="1"/>
</dbReference>
<accession>A0ABV1K7G0</accession>
<comment type="caution">
    <text evidence="2">The sequence shown here is derived from an EMBL/GenBank/DDBJ whole genome shotgun (WGS) entry which is preliminary data.</text>
</comment>
<feature type="domain" description="DinB-like" evidence="1">
    <location>
        <begin position="74"/>
        <end position="178"/>
    </location>
</feature>
<dbReference type="Proteomes" id="UP001494902">
    <property type="component" value="Unassembled WGS sequence"/>
</dbReference>
<keyword evidence="3" id="KW-1185">Reference proteome</keyword>
<reference evidence="2 3" key="1">
    <citation type="submission" date="2024-03" db="EMBL/GenBank/DDBJ databases">
        <title>Draft genome sequence of Pseudonocardia nematodicida JCM 31783.</title>
        <authorList>
            <person name="Butdee W."/>
            <person name="Duangmal K."/>
        </authorList>
    </citation>
    <scope>NUCLEOTIDE SEQUENCE [LARGE SCALE GENOMIC DNA]</scope>
    <source>
        <strain evidence="2 3">JCM 31783</strain>
    </source>
</reference>
<evidence type="ECO:0000313" key="3">
    <source>
        <dbReference type="Proteomes" id="UP001494902"/>
    </source>
</evidence>
<proteinExistence type="predicted"/>